<evidence type="ECO:0000256" key="1">
    <source>
        <dbReference type="ARBA" id="ARBA00007164"/>
    </source>
</evidence>
<evidence type="ECO:0000259" key="10">
    <source>
        <dbReference type="Pfam" id="PF00768"/>
    </source>
</evidence>
<dbReference type="AlphaFoldDB" id="A0A2H0V335"/>
<dbReference type="SUPFAM" id="SSF56601">
    <property type="entry name" value="beta-lactamase/transpeptidase-like"/>
    <property type="match status" value="1"/>
</dbReference>
<feature type="binding site" evidence="8">
    <location>
        <position position="279"/>
    </location>
    <ligand>
        <name>substrate</name>
    </ligand>
</feature>
<evidence type="ECO:0000256" key="8">
    <source>
        <dbReference type="PIRSR" id="PIRSR618044-2"/>
    </source>
</evidence>
<dbReference type="Gene3D" id="3.40.710.10">
    <property type="entry name" value="DD-peptidase/beta-lactamase superfamily"/>
    <property type="match status" value="1"/>
</dbReference>
<keyword evidence="5" id="KW-0573">Peptidoglycan synthesis</keyword>
<dbReference type="GO" id="GO:0008360">
    <property type="term" value="P:regulation of cell shape"/>
    <property type="evidence" value="ECO:0007669"/>
    <property type="project" value="UniProtKB-KW"/>
</dbReference>
<evidence type="ECO:0000256" key="2">
    <source>
        <dbReference type="ARBA" id="ARBA00022729"/>
    </source>
</evidence>
<proteinExistence type="inferred from homology"/>
<feature type="active site" evidence="7">
    <location>
        <position position="172"/>
    </location>
</feature>
<dbReference type="GO" id="GO:0006508">
    <property type="term" value="P:proteolysis"/>
    <property type="evidence" value="ECO:0007669"/>
    <property type="project" value="InterPro"/>
</dbReference>
<keyword evidence="4" id="KW-0133">Cell shape</keyword>
<dbReference type="GO" id="GO:0071555">
    <property type="term" value="P:cell wall organization"/>
    <property type="evidence" value="ECO:0007669"/>
    <property type="project" value="UniProtKB-KW"/>
</dbReference>
<gene>
    <name evidence="11" type="ORF">COT99_00350</name>
</gene>
<dbReference type="InterPro" id="IPR018044">
    <property type="entry name" value="Peptidase_S11"/>
</dbReference>
<name>A0A2H0V335_9BACT</name>
<accession>A0A2H0V335</accession>
<keyword evidence="3" id="KW-0378">Hydrolase</keyword>
<evidence type="ECO:0000256" key="6">
    <source>
        <dbReference type="ARBA" id="ARBA00023316"/>
    </source>
</evidence>
<feature type="active site" description="Proton acceptor" evidence="7">
    <location>
        <position position="120"/>
    </location>
</feature>
<evidence type="ECO:0000256" key="3">
    <source>
        <dbReference type="ARBA" id="ARBA00022801"/>
    </source>
</evidence>
<evidence type="ECO:0000313" key="11">
    <source>
        <dbReference type="EMBL" id="PIR93506.1"/>
    </source>
</evidence>
<dbReference type="PANTHER" id="PTHR21581:SF26">
    <property type="entry name" value="D-ALANYL-D-ALANINE ENDOPEPTIDASE"/>
    <property type="match status" value="1"/>
</dbReference>
<comment type="similarity">
    <text evidence="1 9">Belongs to the peptidase S11 family.</text>
</comment>
<evidence type="ECO:0000256" key="9">
    <source>
        <dbReference type="RuleBase" id="RU004016"/>
    </source>
</evidence>
<dbReference type="InterPro" id="IPR001967">
    <property type="entry name" value="Peptidase_S11_N"/>
</dbReference>
<evidence type="ECO:0000313" key="12">
    <source>
        <dbReference type="Proteomes" id="UP000228626"/>
    </source>
</evidence>
<evidence type="ECO:0000256" key="4">
    <source>
        <dbReference type="ARBA" id="ARBA00022960"/>
    </source>
</evidence>
<evidence type="ECO:0000256" key="5">
    <source>
        <dbReference type="ARBA" id="ARBA00022984"/>
    </source>
</evidence>
<dbReference type="InterPro" id="IPR012338">
    <property type="entry name" value="Beta-lactam/transpept-like"/>
</dbReference>
<keyword evidence="6" id="KW-0961">Cell wall biogenesis/degradation</keyword>
<dbReference type="Proteomes" id="UP000228626">
    <property type="component" value="Unassembled WGS sequence"/>
</dbReference>
<protein>
    <recommendedName>
        <fullName evidence="10">Peptidase S11 D-alanyl-D-alanine carboxypeptidase A N-terminal domain-containing protein</fullName>
    </recommendedName>
</protein>
<dbReference type="GO" id="GO:0009002">
    <property type="term" value="F:serine-type D-Ala-D-Ala carboxypeptidase activity"/>
    <property type="evidence" value="ECO:0007669"/>
    <property type="project" value="InterPro"/>
</dbReference>
<dbReference type="Pfam" id="PF00768">
    <property type="entry name" value="Peptidase_S11"/>
    <property type="match status" value="1"/>
</dbReference>
<reference evidence="12" key="1">
    <citation type="submission" date="2017-09" db="EMBL/GenBank/DDBJ databases">
        <title>Depth-based differentiation of microbial function through sediment-hosted aquifers and enrichment of novel symbionts in the deep terrestrial subsurface.</title>
        <authorList>
            <person name="Probst A.J."/>
            <person name="Ladd B."/>
            <person name="Jarett J.K."/>
            <person name="Geller-Mcgrath D.E."/>
            <person name="Sieber C.M.K."/>
            <person name="Emerson J.B."/>
            <person name="Anantharaman K."/>
            <person name="Thomas B.C."/>
            <person name="Malmstrom R."/>
            <person name="Stieglmeier M."/>
            <person name="Klingl A."/>
            <person name="Woyke T."/>
            <person name="Ryan C.M."/>
            <person name="Banfield J.F."/>
        </authorList>
    </citation>
    <scope>NUCLEOTIDE SEQUENCE [LARGE SCALE GENOMIC DNA]</scope>
</reference>
<feature type="active site" description="Acyl-ester intermediate" evidence="7">
    <location>
        <position position="117"/>
    </location>
</feature>
<feature type="domain" description="Peptidase S11 D-alanyl-D-alanine carboxypeptidase A N-terminal" evidence="10">
    <location>
        <begin position="83"/>
        <end position="309"/>
    </location>
</feature>
<comment type="caution">
    <text evidence="11">The sequence shown here is derived from an EMBL/GenBank/DDBJ whole genome shotgun (WGS) entry which is preliminary data.</text>
</comment>
<dbReference type="GO" id="GO:0009252">
    <property type="term" value="P:peptidoglycan biosynthetic process"/>
    <property type="evidence" value="ECO:0007669"/>
    <property type="project" value="UniProtKB-KW"/>
</dbReference>
<organism evidence="11 12">
    <name type="scientific">Candidatus Falkowbacteria bacterium CG10_big_fil_rev_8_21_14_0_10_43_10</name>
    <dbReference type="NCBI Taxonomy" id="1974567"/>
    <lineage>
        <taxon>Bacteria</taxon>
        <taxon>Candidatus Falkowiibacteriota</taxon>
    </lineage>
</organism>
<dbReference type="PRINTS" id="PR00725">
    <property type="entry name" value="DADACBPTASE1"/>
</dbReference>
<sequence length="332" mass="35918">MLIIPAVIIIIALSILQINPLTAVRDNFITPDSQAVVLGEQNNEGIVMGVSEAADGALPVQSTAILPASGEKDITPFKKGVHMAEPEISASSAIVIDAASQKVLMEKNADGPSSIASITKLITALVALDHQPDFAGEYTMREEDRRDGGRINLFWGDKISIEDLFNASLVGSDNTATIALVHALGFSEPEFVAKMNEKAGELGLKNTNFVDPIGLSSNNKSTAREVAKIIEAALAREKIQQTVIQNKYILKTKQGKARTIESTDILLNKKNGYEILGGKTGYLGSAGFCFAGKFKEYEQEIISVVLGSEGVDLRFSETDELVRWAYENYVWP</sequence>
<evidence type="ECO:0000256" key="7">
    <source>
        <dbReference type="PIRSR" id="PIRSR618044-1"/>
    </source>
</evidence>
<dbReference type="EMBL" id="PFAR01000005">
    <property type="protein sequence ID" value="PIR93506.1"/>
    <property type="molecule type" value="Genomic_DNA"/>
</dbReference>
<dbReference type="PANTHER" id="PTHR21581">
    <property type="entry name" value="D-ALANYL-D-ALANINE CARBOXYPEPTIDASE"/>
    <property type="match status" value="1"/>
</dbReference>
<keyword evidence="2" id="KW-0732">Signal</keyword>